<feature type="signal peptide" evidence="1">
    <location>
        <begin position="1"/>
        <end position="28"/>
    </location>
</feature>
<protein>
    <submittedName>
        <fullName evidence="3">DUF1566 domain-containing protein</fullName>
    </submittedName>
</protein>
<reference evidence="4" key="1">
    <citation type="journal article" date="2019" name="Int. J. Syst. Evol. Microbiol.">
        <title>The Global Catalogue of Microorganisms (GCM) 10K type strain sequencing project: providing services to taxonomists for standard genome sequencing and annotation.</title>
        <authorList>
            <consortium name="The Broad Institute Genomics Platform"/>
            <consortium name="The Broad Institute Genome Sequencing Center for Infectious Disease"/>
            <person name="Wu L."/>
            <person name="Ma J."/>
        </authorList>
    </citation>
    <scope>NUCLEOTIDE SEQUENCE [LARGE SCALE GENOMIC DNA]</scope>
    <source>
        <strain evidence="4">JCM 32226</strain>
    </source>
</reference>
<sequence>MRGKRMGLMRRRAWWILLLAVGLPAAQAAQVCQADLAPQVVDARWQPLDAQRVRDKQTGLEWQRCSWGQTGPDCAQGQAQRLTWPQSQELIYRLNRQGWGEAQNWRLPTRAELLSLVRPGCLRPSIDLRVFPHTEALWFWSDDGGGVAGSDRQYVDFATGWPGEDDPQLANAVRLVRRGPPAD</sequence>
<evidence type="ECO:0000256" key="1">
    <source>
        <dbReference type="SAM" id="SignalP"/>
    </source>
</evidence>
<dbReference type="EMBL" id="BAABFC010000012">
    <property type="protein sequence ID" value="GAA4499505.1"/>
    <property type="molecule type" value="Genomic_DNA"/>
</dbReference>
<dbReference type="PANTHER" id="PTHR35812">
    <property type="entry name" value="LIPOPROTEIN"/>
    <property type="match status" value="1"/>
</dbReference>
<dbReference type="InterPro" id="IPR011460">
    <property type="entry name" value="Lcl_C"/>
</dbReference>
<keyword evidence="1" id="KW-0732">Signal</keyword>
<feature type="chain" id="PRO_5046695042" evidence="1">
    <location>
        <begin position="29"/>
        <end position="183"/>
    </location>
</feature>
<dbReference type="Proteomes" id="UP001501321">
    <property type="component" value="Unassembled WGS sequence"/>
</dbReference>
<evidence type="ECO:0000313" key="4">
    <source>
        <dbReference type="Proteomes" id="UP001501321"/>
    </source>
</evidence>
<keyword evidence="4" id="KW-1185">Reference proteome</keyword>
<gene>
    <name evidence="3" type="ORF">GCM10023095_19780</name>
</gene>
<evidence type="ECO:0000313" key="3">
    <source>
        <dbReference type="EMBL" id="GAA4499505.1"/>
    </source>
</evidence>
<dbReference type="PANTHER" id="PTHR35812:SF1">
    <property type="entry name" value="LIPOPROTEIN"/>
    <property type="match status" value="1"/>
</dbReference>
<dbReference type="Pfam" id="PF07603">
    <property type="entry name" value="Lcl_C"/>
    <property type="match status" value="1"/>
</dbReference>
<accession>A0ABP8QBY2</accession>
<dbReference type="RefSeq" id="WP_345012556.1">
    <property type="nucleotide sequence ID" value="NZ_BAABFC010000012.1"/>
</dbReference>
<proteinExistence type="predicted"/>
<name>A0ABP8QBY2_9GAMM</name>
<feature type="domain" description="Lcl C-terminal" evidence="2">
    <location>
        <begin position="53"/>
        <end position="177"/>
    </location>
</feature>
<comment type="caution">
    <text evidence="3">The sequence shown here is derived from an EMBL/GenBank/DDBJ whole genome shotgun (WGS) entry which is preliminary data.</text>
</comment>
<organism evidence="3 4">
    <name type="scientific">Pseudaeromonas paramecii</name>
    <dbReference type="NCBI Taxonomy" id="2138166"/>
    <lineage>
        <taxon>Bacteria</taxon>
        <taxon>Pseudomonadati</taxon>
        <taxon>Pseudomonadota</taxon>
        <taxon>Gammaproteobacteria</taxon>
        <taxon>Aeromonadales</taxon>
        <taxon>Aeromonadaceae</taxon>
        <taxon>Pseudaeromonas</taxon>
    </lineage>
</organism>
<evidence type="ECO:0000259" key="2">
    <source>
        <dbReference type="Pfam" id="PF07603"/>
    </source>
</evidence>